<feature type="compositionally biased region" description="Polar residues" evidence="1">
    <location>
        <begin position="179"/>
        <end position="188"/>
    </location>
</feature>
<dbReference type="EMBL" id="JAQJAN010000003">
    <property type="protein sequence ID" value="KAJ5734157.1"/>
    <property type="molecule type" value="Genomic_DNA"/>
</dbReference>
<feature type="compositionally biased region" description="Basic and acidic residues" evidence="1">
    <location>
        <begin position="307"/>
        <end position="333"/>
    </location>
</feature>
<organism evidence="2 3">
    <name type="scientific">Penicillium malachiteum</name>
    <dbReference type="NCBI Taxonomy" id="1324776"/>
    <lineage>
        <taxon>Eukaryota</taxon>
        <taxon>Fungi</taxon>
        <taxon>Dikarya</taxon>
        <taxon>Ascomycota</taxon>
        <taxon>Pezizomycotina</taxon>
        <taxon>Eurotiomycetes</taxon>
        <taxon>Eurotiomycetidae</taxon>
        <taxon>Eurotiales</taxon>
        <taxon>Aspergillaceae</taxon>
        <taxon>Penicillium</taxon>
    </lineage>
</organism>
<reference evidence="2" key="1">
    <citation type="journal article" date="2023" name="IMA Fungus">
        <title>Comparative genomic study of the Penicillium genus elucidates a diverse pangenome and 15 lateral gene transfer events.</title>
        <authorList>
            <person name="Petersen C."/>
            <person name="Sorensen T."/>
            <person name="Nielsen M.R."/>
            <person name="Sondergaard T.E."/>
            <person name="Sorensen J.L."/>
            <person name="Fitzpatrick D.A."/>
            <person name="Frisvad J.C."/>
            <person name="Nielsen K.L."/>
        </authorList>
    </citation>
    <scope>NUCLEOTIDE SEQUENCE</scope>
    <source>
        <strain evidence="2">IBT 17514</strain>
    </source>
</reference>
<sequence length="544" mass="59912">MPAPIMEEVQADLHLDQQLEAVGKAFDALLLTLYRLTNRHNDLKKHTEDVFKQYTNVTRKLLPQDRPHAMEVQQGLLDQQKELCLGLVHNKSSIDEQSLNSMDVIKTLVAHQNVDETATRAIAAGVKGYKALLRSQDSHSQISSTNSCMLIRGPDPSEFLEKDFTTIGSQGSLHCPFSKPQTPVGTESKNGKDDGPKIHVDTCGHEDLDPIKAEQEERRSSIAPSARTSSSRCPISRCPIRFMDKHSPEEIAEYVERHKHEIPRSHAICVKRYQKDPQNMRQLDAKYGGLINMISGLSVKHQAFLPTREENEGGDGRATEKSASTERVEKWAENVDLASDGPVPANEANEPQNEHEADDDRQSRFDRPLREVRLGESPSRPWGIHVPITEQTNASLPFSGSVPGPTSPEPQPVDPIDKSHPVESLDKAPAGPAKPAGRCPFGHGAPKPKATEPAPPAPHVATVPDIKPDAKPPGPLWANFEPPMPPWATGKEAQDKDANAQANPKPMPSHVTFNGPVFFGYSAEETASLLQQFHDLNLSKSFNK</sequence>
<dbReference type="AlphaFoldDB" id="A0AAD6MZ88"/>
<reference evidence="2" key="2">
    <citation type="submission" date="2023-01" db="EMBL/GenBank/DDBJ databases">
        <authorList>
            <person name="Petersen C."/>
        </authorList>
    </citation>
    <scope>NUCLEOTIDE SEQUENCE</scope>
    <source>
        <strain evidence="2">IBT 17514</strain>
    </source>
</reference>
<feature type="compositionally biased region" description="Polar residues" evidence="1">
    <location>
        <begin position="389"/>
        <end position="398"/>
    </location>
</feature>
<feature type="compositionally biased region" description="Low complexity" evidence="1">
    <location>
        <begin position="427"/>
        <end position="437"/>
    </location>
</feature>
<feature type="region of interest" description="Disordered" evidence="1">
    <location>
        <begin position="305"/>
        <end position="509"/>
    </location>
</feature>
<keyword evidence="3" id="KW-1185">Reference proteome</keyword>
<accession>A0AAD6MZ88</accession>
<comment type="caution">
    <text evidence="2">The sequence shown here is derived from an EMBL/GenBank/DDBJ whole genome shotgun (WGS) entry which is preliminary data.</text>
</comment>
<evidence type="ECO:0000256" key="1">
    <source>
        <dbReference type="SAM" id="MobiDB-lite"/>
    </source>
</evidence>
<feature type="compositionally biased region" description="Basic and acidic residues" evidence="1">
    <location>
        <begin position="189"/>
        <end position="209"/>
    </location>
</feature>
<evidence type="ECO:0000313" key="2">
    <source>
        <dbReference type="EMBL" id="KAJ5734157.1"/>
    </source>
</evidence>
<gene>
    <name evidence="2" type="ORF">N7493_002943</name>
</gene>
<name>A0AAD6MZ88_9EURO</name>
<feature type="region of interest" description="Disordered" evidence="1">
    <location>
        <begin position="171"/>
        <end position="209"/>
    </location>
</feature>
<evidence type="ECO:0000313" key="3">
    <source>
        <dbReference type="Proteomes" id="UP001215712"/>
    </source>
</evidence>
<protein>
    <submittedName>
        <fullName evidence="2">Uncharacterized protein</fullName>
    </submittedName>
</protein>
<feature type="compositionally biased region" description="Basic and acidic residues" evidence="1">
    <location>
        <begin position="415"/>
        <end position="426"/>
    </location>
</feature>
<dbReference type="Proteomes" id="UP001215712">
    <property type="component" value="Unassembled WGS sequence"/>
</dbReference>
<proteinExistence type="predicted"/>
<feature type="compositionally biased region" description="Basic and acidic residues" evidence="1">
    <location>
        <begin position="352"/>
        <end position="374"/>
    </location>
</feature>